<evidence type="ECO:0000256" key="6">
    <source>
        <dbReference type="ARBA" id="ARBA00023125"/>
    </source>
</evidence>
<dbReference type="KEGG" id="bmor:119630459"/>
<dbReference type="GeneID" id="119630459"/>
<dbReference type="PANTHER" id="PTHR46481">
    <property type="entry name" value="ZINC FINGER BED DOMAIN-CONTAINING PROTEIN 4"/>
    <property type="match status" value="1"/>
</dbReference>
<dbReference type="Proteomes" id="UP000005204">
    <property type="component" value="Unassembled WGS sequence"/>
</dbReference>
<dbReference type="GO" id="GO:0009791">
    <property type="term" value="P:post-embryonic development"/>
    <property type="evidence" value="ECO:0007669"/>
    <property type="project" value="UniProtKB-ARBA"/>
</dbReference>
<comment type="subcellular location">
    <subcellularLocation>
        <location evidence="1">Nucleus</location>
    </subcellularLocation>
</comment>
<dbReference type="InterPro" id="IPR012337">
    <property type="entry name" value="RNaseH-like_sf"/>
</dbReference>
<dbReference type="RefSeq" id="XP_037875893.1">
    <property type="nucleotide sequence ID" value="XM_038019965.2"/>
</dbReference>
<evidence type="ECO:0000256" key="7">
    <source>
        <dbReference type="ARBA" id="ARBA00023163"/>
    </source>
</evidence>
<dbReference type="InterPro" id="IPR008906">
    <property type="entry name" value="HATC_C_dom"/>
</dbReference>
<evidence type="ECO:0000256" key="9">
    <source>
        <dbReference type="PROSITE-ProRule" id="PRU00027"/>
    </source>
</evidence>
<keyword evidence="5" id="KW-0805">Transcription regulation</keyword>
<evidence type="ECO:0000259" key="10">
    <source>
        <dbReference type="PROSITE" id="PS50808"/>
    </source>
</evidence>
<keyword evidence="8" id="KW-0539">Nucleus</keyword>
<dbReference type="SUPFAM" id="SSF57667">
    <property type="entry name" value="beta-beta-alpha zinc fingers"/>
    <property type="match status" value="1"/>
</dbReference>
<dbReference type="SMART" id="SM00614">
    <property type="entry name" value="ZnF_BED"/>
    <property type="match status" value="1"/>
</dbReference>
<organism evidence="11 12">
    <name type="scientific">Bombyx mori</name>
    <name type="common">Silk moth</name>
    <dbReference type="NCBI Taxonomy" id="7091"/>
    <lineage>
        <taxon>Eukaryota</taxon>
        <taxon>Metazoa</taxon>
        <taxon>Ecdysozoa</taxon>
        <taxon>Arthropoda</taxon>
        <taxon>Hexapoda</taxon>
        <taxon>Insecta</taxon>
        <taxon>Pterygota</taxon>
        <taxon>Neoptera</taxon>
        <taxon>Endopterygota</taxon>
        <taxon>Lepidoptera</taxon>
        <taxon>Glossata</taxon>
        <taxon>Ditrysia</taxon>
        <taxon>Bombycoidea</taxon>
        <taxon>Bombycidae</taxon>
        <taxon>Bombycinae</taxon>
        <taxon>Bombyx</taxon>
    </lineage>
</organism>
<dbReference type="Pfam" id="PF05699">
    <property type="entry name" value="Dimer_Tnp_hAT"/>
    <property type="match status" value="1"/>
</dbReference>
<dbReference type="Pfam" id="PF02892">
    <property type="entry name" value="zf-BED"/>
    <property type="match status" value="1"/>
</dbReference>
<keyword evidence="4" id="KW-0862">Zinc</keyword>
<dbReference type="SUPFAM" id="SSF53098">
    <property type="entry name" value="Ribonuclease H-like"/>
    <property type="match status" value="1"/>
</dbReference>
<dbReference type="GO" id="GO:0003677">
    <property type="term" value="F:DNA binding"/>
    <property type="evidence" value="ECO:0007669"/>
    <property type="project" value="UniProtKB-KW"/>
</dbReference>
<sequence length="627" mass="71330">MASKRKYSPLWTHFEETAPKKAKCVYCSRILTLSSSLIGSLSRHMKSVHPTVNIKVERQGTLSVEDISATSGKPAVQEVTCGETCSRPTFATNAMTVTTTTGTASTSRENMPSIKDYVVIKKPLPQHKLQQLDDQLVRMIAKGYHALRMLDEKEFRKFVEMLNPGYTLPTRKTLSESLLPKVYNKVLESAKFHITKATAVCITTDGWPSIVNDGYIAITAHFIDHEIDQICSVMIGCINLEERHTSINLKDFLQEKFIEWGIDRRIGAVVSDNAANIVGAVQLGGWRTIRCFAHSLNLVMQASIIKIEETIIKVKHVVEYFHRSSPGAKKLKEIQQQMELEPLKLKQDVITRWNSTYDMLHRIVKIKNAVIATLALMRNDLSLSQDDWTIIEKSIPLLNIFYEVTKEISGEEYVTASKVIVYCKLINKQIEKCTEETLAPIQELIKSLALQMTQRFHDIESNVLLSEATILDPRFKKNGFSSVRNYERAAAQLKLKIGAIDNSSVVVPVEERQMTTRSSIVKSIWEDFDTEVSKLVPENPVAAGIVEFDKYMLEPLIKRHENPLKWWKDRKAVYPRLYSFMLKRLNIVATSVPCERVFSKAGLTLNERRTRLKTKKLSQLMFISCNC</sequence>
<dbReference type="GO" id="GO:0005634">
    <property type="term" value="C:nucleus"/>
    <property type="evidence" value="ECO:0007669"/>
    <property type="project" value="UniProtKB-SubCell"/>
</dbReference>
<evidence type="ECO:0000256" key="4">
    <source>
        <dbReference type="ARBA" id="ARBA00022833"/>
    </source>
</evidence>
<dbReference type="OMA" id="YALTAHY"/>
<dbReference type="GO" id="GO:0008270">
    <property type="term" value="F:zinc ion binding"/>
    <property type="evidence" value="ECO:0007669"/>
    <property type="project" value="UniProtKB-KW"/>
</dbReference>
<dbReference type="AlphaFoldDB" id="A0A8R2M710"/>
<evidence type="ECO:0000313" key="12">
    <source>
        <dbReference type="Proteomes" id="UP000005204"/>
    </source>
</evidence>
<evidence type="ECO:0000313" key="11">
    <source>
        <dbReference type="EnsemblMetazoa" id="XP_037875893.1"/>
    </source>
</evidence>
<proteinExistence type="predicted"/>
<dbReference type="GO" id="GO:0046983">
    <property type="term" value="F:protein dimerization activity"/>
    <property type="evidence" value="ECO:0007669"/>
    <property type="project" value="InterPro"/>
</dbReference>
<keyword evidence="3 9" id="KW-0863">Zinc-finger</keyword>
<evidence type="ECO:0000256" key="3">
    <source>
        <dbReference type="ARBA" id="ARBA00022771"/>
    </source>
</evidence>
<dbReference type="EnsemblMetazoa" id="XM_038019965.1">
    <property type="protein sequence ID" value="XP_037875893.1"/>
    <property type="gene ID" value="LOC119630459"/>
</dbReference>
<evidence type="ECO:0000256" key="5">
    <source>
        <dbReference type="ARBA" id="ARBA00023015"/>
    </source>
</evidence>
<name>A0A8R2M710_BOMMO</name>
<dbReference type="SUPFAM" id="SSF140996">
    <property type="entry name" value="Hermes dimerisation domain"/>
    <property type="match status" value="1"/>
</dbReference>
<reference evidence="12" key="1">
    <citation type="journal article" date="2008" name="Insect Biochem. Mol. Biol.">
        <title>The genome of a lepidopteran model insect, the silkworm Bombyx mori.</title>
        <authorList>
            <consortium name="International Silkworm Genome Consortium"/>
        </authorList>
    </citation>
    <scope>NUCLEOTIDE SEQUENCE [LARGE SCALE GENOMIC DNA]</scope>
    <source>
        <strain evidence="12">p50T</strain>
    </source>
</reference>
<dbReference type="InterPro" id="IPR003656">
    <property type="entry name" value="Znf_BED"/>
</dbReference>
<dbReference type="PANTHER" id="PTHR46481:SF10">
    <property type="entry name" value="ZINC FINGER BED DOMAIN-CONTAINING PROTEIN 39"/>
    <property type="match status" value="1"/>
</dbReference>
<dbReference type="InterPro" id="IPR036236">
    <property type="entry name" value="Znf_C2H2_sf"/>
</dbReference>
<dbReference type="PROSITE" id="PS50808">
    <property type="entry name" value="ZF_BED"/>
    <property type="match status" value="1"/>
</dbReference>
<reference evidence="11" key="2">
    <citation type="submission" date="2022-06" db="UniProtKB">
        <authorList>
            <consortium name="EnsemblMetazoa"/>
        </authorList>
    </citation>
    <scope>IDENTIFICATION</scope>
    <source>
        <strain evidence="11">p50T (Dazao)</strain>
    </source>
</reference>
<accession>A0A8R2M710</accession>
<evidence type="ECO:0000256" key="2">
    <source>
        <dbReference type="ARBA" id="ARBA00022723"/>
    </source>
</evidence>
<keyword evidence="2" id="KW-0479">Metal-binding</keyword>
<feature type="domain" description="BED-type" evidence="10">
    <location>
        <begin position="5"/>
        <end position="56"/>
    </location>
</feature>
<protein>
    <recommendedName>
        <fullName evidence="10">BED-type domain-containing protein</fullName>
    </recommendedName>
</protein>
<keyword evidence="6" id="KW-0238">DNA-binding</keyword>
<keyword evidence="7" id="KW-0804">Transcription</keyword>
<evidence type="ECO:0000256" key="8">
    <source>
        <dbReference type="ARBA" id="ARBA00023242"/>
    </source>
</evidence>
<dbReference type="InterPro" id="IPR052035">
    <property type="entry name" value="ZnF_BED_domain_contain"/>
</dbReference>
<evidence type="ECO:0000256" key="1">
    <source>
        <dbReference type="ARBA" id="ARBA00004123"/>
    </source>
</evidence>
<keyword evidence="12" id="KW-1185">Reference proteome</keyword>